<dbReference type="EMBL" id="JARQWQ010000007">
    <property type="protein sequence ID" value="KAK2570873.1"/>
    <property type="molecule type" value="Genomic_DNA"/>
</dbReference>
<evidence type="ECO:0000256" key="1">
    <source>
        <dbReference type="SAM" id="SignalP"/>
    </source>
</evidence>
<name>A0AAD9VDT3_ACRCE</name>
<sequence length="97" mass="10853">MKLILASLLFICVAGTSSATLFTLPKHNLAKLEKASKDFNHITKLTSFGAKSLLGHLFKQGQNERKRGQPMNDTSAVVKLLLPKNSPQLYRKNREMQ</sequence>
<keyword evidence="1" id="KW-0732">Signal</keyword>
<feature type="signal peptide" evidence="1">
    <location>
        <begin position="1"/>
        <end position="19"/>
    </location>
</feature>
<organism evidence="2 3">
    <name type="scientific">Acropora cervicornis</name>
    <name type="common">Staghorn coral</name>
    <dbReference type="NCBI Taxonomy" id="6130"/>
    <lineage>
        <taxon>Eukaryota</taxon>
        <taxon>Metazoa</taxon>
        <taxon>Cnidaria</taxon>
        <taxon>Anthozoa</taxon>
        <taxon>Hexacorallia</taxon>
        <taxon>Scleractinia</taxon>
        <taxon>Astrocoeniina</taxon>
        <taxon>Acroporidae</taxon>
        <taxon>Acropora</taxon>
    </lineage>
</organism>
<keyword evidence="3" id="KW-1185">Reference proteome</keyword>
<evidence type="ECO:0000313" key="2">
    <source>
        <dbReference type="EMBL" id="KAK2570873.1"/>
    </source>
</evidence>
<feature type="chain" id="PRO_5041943795" evidence="1">
    <location>
        <begin position="20"/>
        <end position="97"/>
    </location>
</feature>
<gene>
    <name evidence="2" type="ORF">P5673_004584</name>
</gene>
<proteinExistence type="predicted"/>
<dbReference type="AlphaFoldDB" id="A0AAD9VDT3"/>
<dbReference type="Proteomes" id="UP001249851">
    <property type="component" value="Unassembled WGS sequence"/>
</dbReference>
<reference evidence="2" key="2">
    <citation type="journal article" date="2023" name="Science">
        <title>Genomic signatures of disease resistance in endangered staghorn corals.</title>
        <authorList>
            <person name="Vollmer S.V."/>
            <person name="Selwyn J.D."/>
            <person name="Despard B.A."/>
            <person name="Roesel C.L."/>
        </authorList>
    </citation>
    <scope>NUCLEOTIDE SEQUENCE</scope>
    <source>
        <strain evidence="2">K2</strain>
    </source>
</reference>
<protein>
    <submittedName>
        <fullName evidence="2">Uncharacterized protein</fullName>
    </submittedName>
</protein>
<reference evidence="2" key="1">
    <citation type="journal article" date="2023" name="G3 (Bethesda)">
        <title>Whole genome assembly and annotation of the endangered Caribbean coral Acropora cervicornis.</title>
        <authorList>
            <person name="Selwyn J.D."/>
            <person name="Vollmer S.V."/>
        </authorList>
    </citation>
    <scope>NUCLEOTIDE SEQUENCE</scope>
    <source>
        <strain evidence="2">K2</strain>
    </source>
</reference>
<evidence type="ECO:0000313" key="3">
    <source>
        <dbReference type="Proteomes" id="UP001249851"/>
    </source>
</evidence>
<comment type="caution">
    <text evidence="2">The sequence shown here is derived from an EMBL/GenBank/DDBJ whole genome shotgun (WGS) entry which is preliminary data.</text>
</comment>
<accession>A0AAD9VDT3</accession>